<proteinExistence type="predicted"/>
<comment type="caution">
    <text evidence="1">The sequence shown here is derived from an EMBL/GenBank/DDBJ whole genome shotgun (WGS) entry which is preliminary data.</text>
</comment>
<dbReference type="Proteomes" id="UP000534783">
    <property type="component" value="Unassembled WGS sequence"/>
</dbReference>
<evidence type="ECO:0000313" key="1">
    <source>
        <dbReference type="EMBL" id="NKE69767.1"/>
    </source>
</evidence>
<keyword evidence="2" id="KW-1185">Reference proteome</keyword>
<name>A0A7X6DMC8_9BACT</name>
<protein>
    <submittedName>
        <fullName evidence="1">Uncharacterized protein</fullName>
    </submittedName>
</protein>
<sequence>MDDAMVEVLRRKEPWERIAIGFGMWRSARRMLTSILSARHPEWSEEQVRREVVRRMSHGTI</sequence>
<accession>A0A7X6DMC8</accession>
<evidence type="ECO:0000313" key="2">
    <source>
        <dbReference type="Proteomes" id="UP000534783"/>
    </source>
</evidence>
<reference evidence="1 2" key="1">
    <citation type="journal article" date="2020" name="Nature">
        <title>Bacterial chemolithoautotrophy via manganese oxidation.</title>
        <authorList>
            <person name="Yu H."/>
            <person name="Leadbetter J.R."/>
        </authorList>
    </citation>
    <scope>NUCLEOTIDE SEQUENCE [LARGE SCALE GENOMIC DNA]</scope>
    <source>
        <strain evidence="1 2">Mn-1</strain>
    </source>
</reference>
<dbReference type="AlphaFoldDB" id="A0A7X6DMC8"/>
<gene>
    <name evidence="1" type="ORF">MNODULE_03275</name>
</gene>
<organism evidence="1 2">
    <name type="scientific">Candidatus Manganitrophus noduliformans</name>
    <dbReference type="NCBI Taxonomy" id="2606439"/>
    <lineage>
        <taxon>Bacteria</taxon>
        <taxon>Pseudomonadati</taxon>
        <taxon>Nitrospirota</taxon>
        <taxon>Nitrospiria</taxon>
        <taxon>Candidatus Troglogloeales</taxon>
        <taxon>Candidatus Manganitrophaceae</taxon>
        <taxon>Candidatus Manganitrophus</taxon>
    </lineage>
</organism>
<dbReference type="EMBL" id="VTOW01000001">
    <property type="protein sequence ID" value="NKE69767.1"/>
    <property type="molecule type" value="Genomic_DNA"/>
</dbReference>